<dbReference type="InterPro" id="IPR050345">
    <property type="entry name" value="Aliph_Amidase/BUP"/>
</dbReference>
<dbReference type="PANTHER" id="PTHR43674">
    <property type="entry name" value="NITRILASE C965.09-RELATED"/>
    <property type="match status" value="1"/>
</dbReference>
<protein>
    <submittedName>
        <fullName evidence="3">Carbon-nitrogen hydrolase family protein</fullName>
    </submittedName>
</protein>
<reference evidence="3" key="1">
    <citation type="submission" date="2022-03" db="EMBL/GenBank/DDBJ databases">
        <title>De novo assembled genomes of Belliella spp. (Cyclobacteriaceae) strains.</title>
        <authorList>
            <person name="Szabo A."/>
            <person name="Korponai K."/>
            <person name="Felfoldi T."/>
        </authorList>
    </citation>
    <scope>NUCLEOTIDE SEQUENCE</scope>
    <source>
        <strain evidence="3">DSM 111904</strain>
    </source>
</reference>
<keyword evidence="4" id="KW-1185">Reference proteome</keyword>
<evidence type="ECO:0000313" key="4">
    <source>
        <dbReference type="Proteomes" id="UP001165489"/>
    </source>
</evidence>
<dbReference type="EMBL" id="JAKZGP010000125">
    <property type="protein sequence ID" value="MCH7411806.1"/>
    <property type="molecule type" value="Genomic_DNA"/>
</dbReference>
<dbReference type="PANTHER" id="PTHR43674:SF2">
    <property type="entry name" value="BETA-UREIDOPROPIONASE"/>
    <property type="match status" value="1"/>
</dbReference>
<name>A0ABS9V5V2_9BACT</name>
<evidence type="ECO:0000256" key="1">
    <source>
        <dbReference type="ARBA" id="ARBA00022801"/>
    </source>
</evidence>
<dbReference type="SUPFAM" id="SSF56317">
    <property type="entry name" value="Carbon-nitrogen hydrolase"/>
    <property type="match status" value="1"/>
</dbReference>
<evidence type="ECO:0000313" key="3">
    <source>
        <dbReference type="EMBL" id="MCH7411806.1"/>
    </source>
</evidence>
<dbReference type="GO" id="GO:0016787">
    <property type="term" value="F:hydrolase activity"/>
    <property type="evidence" value="ECO:0007669"/>
    <property type="project" value="UniProtKB-KW"/>
</dbReference>
<accession>A0ABS9V5V2</accession>
<dbReference type="PROSITE" id="PS50263">
    <property type="entry name" value="CN_HYDROLASE"/>
    <property type="match status" value="1"/>
</dbReference>
<gene>
    <name evidence="3" type="ORF">MM239_20635</name>
</gene>
<dbReference type="RefSeq" id="WP_241350228.1">
    <property type="nucleotide sequence ID" value="NZ_JAKZGP010000125.1"/>
</dbReference>
<comment type="caution">
    <text evidence="3">The sequence shown here is derived from an EMBL/GenBank/DDBJ whole genome shotgun (WGS) entry which is preliminary data.</text>
</comment>
<proteinExistence type="predicted"/>
<dbReference type="InterPro" id="IPR003010">
    <property type="entry name" value="C-N_Hydrolase"/>
</dbReference>
<dbReference type="Proteomes" id="UP001165489">
    <property type="component" value="Unassembled WGS sequence"/>
</dbReference>
<feature type="domain" description="CN hydrolase" evidence="2">
    <location>
        <begin position="1"/>
        <end position="236"/>
    </location>
</feature>
<organism evidence="3 4">
    <name type="scientific">Belliella filtrata</name>
    <dbReference type="NCBI Taxonomy" id="2923435"/>
    <lineage>
        <taxon>Bacteria</taxon>
        <taxon>Pseudomonadati</taxon>
        <taxon>Bacteroidota</taxon>
        <taxon>Cytophagia</taxon>
        <taxon>Cytophagales</taxon>
        <taxon>Cyclobacteriaceae</taxon>
        <taxon>Belliella</taxon>
    </lineage>
</organism>
<keyword evidence="1 3" id="KW-0378">Hydrolase</keyword>
<evidence type="ECO:0000259" key="2">
    <source>
        <dbReference type="PROSITE" id="PS50263"/>
    </source>
</evidence>
<dbReference type="Pfam" id="PF00795">
    <property type="entry name" value="CN_hydrolase"/>
    <property type="match status" value="1"/>
</dbReference>
<dbReference type="Gene3D" id="3.60.110.10">
    <property type="entry name" value="Carbon-nitrogen hydrolase"/>
    <property type="match status" value="1"/>
</dbReference>
<dbReference type="InterPro" id="IPR036526">
    <property type="entry name" value="C-N_Hydrolase_sf"/>
</dbReference>
<dbReference type="CDD" id="cd07197">
    <property type="entry name" value="nitrilase"/>
    <property type="match status" value="1"/>
</dbReference>
<sequence>MKVACFQFPVVQANFEDNLNQIKIGLLSKKADLIVLPELCTSGYFLSKEKWILYSSPTFWNKTIDEMTSFAGFLNTHIVFAIPKMIDNKIYNISYLINETGILGAQAKIHITDDEKITFASNPIWRINPIETDFGKIALISCFDLWDSSLFRQIKADKVGLICSPCAFGSDMSPIIAKSRALEFNTPIALSNRTGIEEIDGVYESFVGMSTIWDASGEVLTQASLETEFICSAVELLQIESLPFCKNLRQEMKWR</sequence>